<dbReference type="EMBL" id="JARIHO010000007">
    <property type="protein sequence ID" value="KAJ7357982.1"/>
    <property type="molecule type" value="Genomic_DNA"/>
</dbReference>
<feature type="domain" description="C2H2-type" evidence="2">
    <location>
        <begin position="292"/>
        <end position="315"/>
    </location>
</feature>
<comment type="caution">
    <text evidence="3">The sequence shown here is derived from an EMBL/GenBank/DDBJ whole genome shotgun (WGS) entry which is preliminary data.</text>
</comment>
<dbReference type="Proteomes" id="UP001218218">
    <property type="component" value="Unassembled WGS sequence"/>
</dbReference>
<organism evidence="3 4">
    <name type="scientific">Mycena albidolilacea</name>
    <dbReference type="NCBI Taxonomy" id="1033008"/>
    <lineage>
        <taxon>Eukaryota</taxon>
        <taxon>Fungi</taxon>
        <taxon>Dikarya</taxon>
        <taxon>Basidiomycota</taxon>
        <taxon>Agaricomycotina</taxon>
        <taxon>Agaricomycetes</taxon>
        <taxon>Agaricomycetidae</taxon>
        <taxon>Agaricales</taxon>
        <taxon>Marasmiineae</taxon>
        <taxon>Mycenaceae</taxon>
        <taxon>Mycena</taxon>
    </lineage>
</organism>
<feature type="region of interest" description="Disordered" evidence="1">
    <location>
        <begin position="115"/>
        <end position="135"/>
    </location>
</feature>
<evidence type="ECO:0000313" key="4">
    <source>
        <dbReference type="Proteomes" id="UP001218218"/>
    </source>
</evidence>
<feature type="region of interest" description="Disordered" evidence="1">
    <location>
        <begin position="268"/>
        <end position="288"/>
    </location>
</feature>
<dbReference type="AlphaFoldDB" id="A0AAD7AG91"/>
<reference evidence="3" key="1">
    <citation type="submission" date="2023-03" db="EMBL/GenBank/DDBJ databases">
        <title>Massive genome expansion in bonnet fungi (Mycena s.s.) driven by repeated elements and novel gene families across ecological guilds.</title>
        <authorList>
            <consortium name="Lawrence Berkeley National Laboratory"/>
            <person name="Harder C.B."/>
            <person name="Miyauchi S."/>
            <person name="Viragh M."/>
            <person name="Kuo A."/>
            <person name="Thoen E."/>
            <person name="Andreopoulos B."/>
            <person name="Lu D."/>
            <person name="Skrede I."/>
            <person name="Drula E."/>
            <person name="Henrissat B."/>
            <person name="Morin E."/>
            <person name="Kohler A."/>
            <person name="Barry K."/>
            <person name="LaButti K."/>
            <person name="Morin E."/>
            <person name="Salamov A."/>
            <person name="Lipzen A."/>
            <person name="Mereny Z."/>
            <person name="Hegedus B."/>
            <person name="Baldrian P."/>
            <person name="Stursova M."/>
            <person name="Weitz H."/>
            <person name="Taylor A."/>
            <person name="Grigoriev I.V."/>
            <person name="Nagy L.G."/>
            <person name="Martin F."/>
            <person name="Kauserud H."/>
        </authorList>
    </citation>
    <scope>NUCLEOTIDE SEQUENCE</scope>
    <source>
        <strain evidence="3">CBHHK002</strain>
    </source>
</reference>
<evidence type="ECO:0000313" key="3">
    <source>
        <dbReference type="EMBL" id="KAJ7357982.1"/>
    </source>
</evidence>
<evidence type="ECO:0000256" key="1">
    <source>
        <dbReference type="SAM" id="MobiDB-lite"/>
    </source>
</evidence>
<feature type="compositionally biased region" description="Low complexity" evidence="1">
    <location>
        <begin position="116"/>
        <end position="135"/>
    </location>
</feature>
<gene>
    <name evidence="3" type="ORF">DFH08DRAFT_953184</name>
</gene>
<dbReference type="InterPro" id="IPR013087">
    <property type="entry name" value="Znf_C2H2_type"/>
</dbReference>
<sequence>MAFSPCSPLSSVLSTGALDMDNYFDFDAASCDPSPTFAAMGSDSPQAFGKTQLSMDFVQSILEMLVCQRDDTHNNPHRIRTMDVNDIFSGTGPCNDQTVGLPTTQWSPQACDWSDSESCSSAPGSPSSFLSTLSPPHTPISFHGADSDKDDCINSSNGPSRASISYAAGISNKLATSSFFPPPRPSVTIPSPPSSIFVHAPRPVLSRDFTIVGGLEQIVQPPAAVEREEFVKQESDMPYRLELPPPIAQPQLIHLKFLDLLPRTPSPCERKGPQHRIGKKKPGKGGKTTHRCLLPHCGSTLTRLPDLLRHNKFKHKHPSLVDIFGCTDERERQWCLGCLTVLSREDSRRRHEKSCTYYADYMQAKVQNTMFLPLPEIYAESGAHCRLWCSHCYDVFPSPTIRHQHEIPCVPPLLDPKTYFPKAAPLR</sequence>
<dbReference type="PROSITE" id="PS00028">
    <property type="entry name" value="ZINC_FINGER_C2H2_1"/>
    <property type="match status" value="1"/>
</dbReference>
<name>A0AAD7AG91_9AGAR</name>
<evidence type="ECO:0000259" key="2">
    <source>
        <dbReference type="PROSITE" id="PS00028"/>
    </source>
</evidence>
<protein>
    <recommendedName>
        <fullName evidence="2">C2H2-type domain-containing protein</fullName>
    </recommendedName>
</protein>
<keyword evidence="4" id="KW-1185">Reference proteome</keyword>
<accession>A0AAD7AG91</accession>
<feature type="compositionally biased region" description="Basic residues" evidence="1">
    <location>
        <begin position="273"/>
        <end position="288"/>
    </location>
</feature>
<proteinExistence type="predicted"/>